<sequence>MPRCDGGTILLLLLLLLRRPRRLLAASRGVSPGLQASGNWVDTENSGDAVNGEAGKQRKQADQGTMSKCICILGRFGGLTSSVPTAPWYA</sequence>
<feature type="compositionally biased region" description="Polar residues" evidence="1">
    <location>
        <begin position="36"/>
        <end position="48"/>
    </location>
</feature>
<organism evidence="3 4">
    <name type="scientific">Lasiosphaeria hispida</name>
    <dbReference type="NCBI Taxonomy" id="260671"/>
    <lineage>
        <taxon>Eukaryota</taxon>
        <taxon>Fungi</taxon>
        <taxon>Dikarya</taxon>
        <taxon>Ascomycota</taxon>
        <taxon>Pezizomycotina</taxon>
        <taxon>Sordariomycetes</taxon>
        <taxon>Sordariomycetidae</taxon>
        <taxon>Sordariales</taxon>
        <taxon>Lasiosphaeriaceae</taxon>
        <taxon>Lasiosphaeria</taxon>
    </lineage>
</organism>
<evidence type="ECO:0000256" key="2">
    <source>
        <dbReference type="SAM" id="SignalP"/>
    </source>
</evidence>
<protein>
    <recommendedName>
        <fullName evidence="5">Secreted protein</fullName>
    </recommendedName>
</protein>
<keyword evidence="2" id="KW-0732">Signal</keyword>
<reference evidence="3" key="2">
    <citation type="submission" date="2023-06" db="EMBL/GenBank/DDBJ databases">
        <authorList>
            <consortium name="Lawrence Berkeley National Laboratory"/>
            <person name="Haridas S."/>
            <person name="Hensen N."/>
            <person name="Bonometti L."/>
            <person name="Westerberg I."/>
            <person name="Brannstrom I.O."/>
            <person name="Guillou S."/>
            <person name="Cros-Aarteil S."/>
            <person name="Calhoun S."/>
            <person name="Kuo A."/>
            <person name="Mondo S."/>
            <person name="Pangilinan J."/>
            <person name="Riley R."/>
            <person name="Labutti K."/>
            <person name="Andreopoulos B."/>
            <person name="Lipzen A."/>
            <person name="Chen C."/>
            <person name="Yanf M."/>
            <person name="Daum C."/>
            <person name="Ng V."/>
            <person name="Clum A."/>
            <person name="Steindorff A."/>
            <person name="Ohm R."/>
            <person name="Martin F."/>
            <person name="Silar P."/>
            <person name="Natvig D."/>
            <person name="Lalanne C."/>
            <person name="Gautier V."/>
            <person name="Ament-Velasquez S.L."/>
            <person name="Kruys A."/>
            <person name="Hutchinson M.I."/>
            <person name="Powell A.J."/>
            <person name="Barry K."/>
            <person name="Miller A.N."/>
            <person name="Grigoriev I.V."/>
            <person name="Debuchy R."/>
            <person name="Gladieux P."/>
            <person name="Thoren M.H."/>
            <person name="Johannesson H."/>
        </authorList>
    </citation>
    <scope>NUCLEOTIDE SEQUENCE</scope>
    <source>
        <strain evidence="3">CBS 955.72</strain>
    </source>
</reference>
<proteinExistence type="predicted"/>
<evidence type="ECO:0000313" key="4">
    <source>
        <dbReference type="Proteomes" id="UP001275084"/>
    </source>
</evidence>
<dbReference type="Proteomes" id="UP001275084">
    <property type="component" value="Unassembled WGS sequence"/>
</dbReference>
<reference evidence="3" key="1">
    <citation type="journal article" date="2023" name="Mol. Phylogenet. Evol.">
        <title>Genome-scale phylogeny and comparative genomics of the fungal order Sordariales.</title>
        <authorList>
            <person name="Hensen N."/>
            <person name="Bonometti L."/>
            <person name="Westerberg I."/>
            <person name="Brannstrom I.O."/>
            <person name="Guillou S."/>
            <person name="Cros-Aarteil S."/>
            <person name="Calhoun S."/>
            <person name="Haridas S."/>
            <person name="Kuo A."/>
            <person name="Mondo S."/>
            <person name="Pangilinan J."/>
            <person name="Riley R."/>
            <person name="LaButti K."/>
            <person name="Andreopoulos B."/>
            <person name="Lipzen A."/>
            <person name="Chen C."/>
            <person name="Yan M."/>
            <person name="Daum C."/>
            <person name="Ng V."/>
            <person name="Clum A."/>
            <person name="Steindorff A."/>
            <person name="Ohm R.A."/>
            <person name="Martin F."/>
            <person name="Silar P."/>
            <person name="Natvig D.O."/>
            <person name="Lalanne C."/>
            <person name="Gautier V."/>
            <person name="Ament-Velasquez S.L."/>
            <person name="Kruys A."/>
            <person name="Hutchinson M.I."/>
            <person name="Powell A.J."/>
            <person name="Barry K."/>
            <person name="Miller A.N."/>
            <person name="Grigoriev I.V."/>
            <person name="Debuchy R."/>
            <person name="Gladieux P."/>
            <person name="Hiltunen Thoren M."/>
            <person name="Johannesson H."/>
        </authorList>
    </citation>
    <scope>NUCLEOTIDE SEQUENCE</scope>
    <source>
        <strain evidence="3">CBS 955.72</strain>
    </source>
</reference>
<comment type="caution">
    <text evidence="3">The sequence shown here is derived from an EMBL/GenBank/DDBJ whole genome shotgun (WGS) entry which is preliminary data.</text>
</comment>
<feature type="region of interest" description="Disordered" evidence="1">
    <location>
        <begin position="36"/>
        <end position="64"/>
    </location>
</feature>
<evidence type="ECO:0000313" key="3">
    <source>
        <dbReference type="EMBL" id="KAK3341318.1"/>
    </source>
</evidence>
<dbReference type="EMBL" id="JAUIQD010000008">
    <property type="protein sequence ID" value="KAK3341318.1"/>
    <property type="molecule type" value="Genomic_DNA"/>
</dbReference>
<keyword evidence="4" id="KW-1185">Reference proteome</keyword>
<accession>A0AAJ0M808</accession>
<gene>
    <name evidence="3" type="ORF">B0T25DRAFT_338137</name>
</gene>
<dbReference type="AlphaFoldDB" id="A0AAJ0M808"/>
<evidence type="ECO:0008006" key="5">
    <source>
        <dbReference type="Google" id="ProtNLM"/>
    </source>
</evidence>
<name>A0AAJ0M808_9PEZI</name>
<feature type="signal peptide" evidence="2">
    <location>
        <begin position="1"/>
        <end position="25"/>
    </location>
</feature>
<evidence type="ECO:0000256" key="1">
    <source>
        <dbReference type="SAM" id="MobiDB-lite"/>
    </source>
</evidence>
<feature type="chain" id="PRO_5042518975" description="Secreted protein" evidence="2">
    <location>
        <begin position="26"/>
        <end position="90"/>
    </location>
</feature>